<dbReference type="InterPro" id="IPR043828">
    <property type="entry name" value="DUF5805"/>
</dbReference>
<evidence type="ECO:0000313" key="2">
    <source>
        <dbReference type="EMBL" id="AUV83947.1"/>
    </source>
</evidence>
<protein>
    <submittedName>
        <fullName evidence="2">Uncharacterized protein</fullName>
    </submittedName>
</protein>
<dbReference type="GeneID" id="35592407"/>
<sequence length="134" mass="14658">MTDTPDSERTRVQTYVPAYQKDVWQEHADELGMTQSEFVRTMVQAGRRGFLSGKPGQKDGDSGGASSASNPQGTGIENTVVETLSNEGALDWDQLLARLTADVEDRLDEALSELQGENRVQYSGRDGGYVLTDE</sequence>
<dbReference type="RefSeq" id="WP_103427636.1">
    <property type="nucleotide sequence ID" value="NZ_CP026309.1"/>
</dbReference>
<evidence type="ECO:0000313" key="3">
    <source>
        <dbReference type="Proteomes" id="UP000236584"/>
    </source>
</evidence>
<dbReference type="Pfam" id="PF19121">
    <property type="entry name" value="DUF5805"/>
    <property type="match status" value="1"/>
</dbReference>
<name>A0A2I8VPU4_9EURY</name>
<dbReference type="KEGG" id="srub:C2R22_09910"/>
<dbReference type="Proteomes" id="UP000236584">
    <property type="component" value="Chromosome"/>
</dbReference>
<dbReference type="AlphaFoldDB" id="A0A2I8VPU4"/>
<organism evidence="2 3">
    <name type="scientific">Salinigranum rubrum</name>
    <dbReference type="NCBI Taxonomy" id="755307"/>
    <lineage>
        <taxon>Archaea</taxon>
        <taxon>Methanobacteriati</taxon>
        <taxon>Methanobacteriota</taxon>
        <taxon>Stenosarchaea group</taxon>
        <taxon>Halobacteria</taxon>
        <taxon>Halobacteriales</taxon>
        <taxon>Haloferacaceae</taxon>
        <taxon>Salinigranum</taxon>
    </lineage>
</organism>
<dbReference type="EMBL" id="CP026309">
    <property type="protein sequence ID" value="AUV83947.1"/>
    <property type="molecule type" value="Genomic_DNA"/>
</dbReference>
<evidence type="ECO:0000256" key="1">
    <source>
        <dbReference type="SAM" id="MobiDB-lite"/>
    </source>
</evidence>
<keyword evidence="3" id="KW-1185">Reference proteome</keyword>
<feature type="region of interest" description="Disordered" evidence="1">
    <location>
        <begin position="46"/>
        <end position="77"/>
    </location>
</feature>
<proteinExistence type="predicted"/>
<reference evidence="2 3" key="1">
    <citation type="submission" date="2018-01" db="EMBL/GenBank/DDBJ databases">
        <title>Complete genome sequence of Salinigranum rubrum GX10T, an extremely halophilic archaeon isolated from a marine solar saltern.</title>
        <authorList>
            <person name="Han S."/>
        </authorList>
    </citation>
    <scope>NUCLEOTIDE SEQUENCE [LARGE SCALE GENOMIC DNA]</scope>
    <source>
        <strain evidence="2 3">GX10</strain>
    </source>
</reference>
<accession>A0A2I8VPU4</accession>
<gene>
    <name evidence="2" type="ORF">C2R22_09910</name>
</gene>